<dbReference type="SUPFAM" id="SSF55931">
    <property type="entry name" value="Glutamine synthetase/guanido kinase"/>
    <property type="match status" value="1"/>
</dbReference>
<evidence type="ECO:0000256" key="4">
    <source>
        <dbReference type="SAM" id="MobiDB-lite"/>
    </source>
</evidence>
<evidence type="ECO:0000256" key="2">
    <source>
        <dbReference type="PROSITE-ProRule" id="PRU01331"/>
    </source>
</evidence>
<evidence type="ECO:0000256" key="1">
    <source>
        <dbReference type="ARBA" id="ARBA00022598"/>
    </source>
</evidence>
<keyword evidence="6" id="KW-0418">Kinase</keyword>
<evidence type="ECO:0000256" key="3">
    <source>
        <dbReference type="RuleBase" id="RU000384"/>
    </source>
</evidence>
<evidence type="ECO:0000259" key="5">
    <source>
        <dbReference type="PROSITE" id="PS51987"/>
    </source>
</evidence>
<evidence type="ECO:0000313" key="7">
    <source>
        <dbReference type="Proteomes" id="UP000076727"/>
    </source>
</evidence>
<feature type="region of interest" description="Disordered" evidence="4">
    <location>
        <begin position="1"/>
        <end position="24"/>
    </location>
</feature>
<dbReference type="PANTHER" id="PTHR43785">
    <property type="entry name" value="GAMMA-GLUTAMYLPUTRESCINE SYNTHETASE"/>
    <property type="match status" value="1"/>
</dbReference>
<protein>
    <submittedName>
        <fullName evidence="6">Glutamine synthetase/guanido kinase</fullName>
    </submittedName>
</protein>
<dbReference type="GO" id="GO:0016301">
    <property type="term" value="F:kinase activity"/>
    <property type="evidence" value="ECO:0007669"/>
    <property type="project" value="UniProtKB-KW"/>
</dbReference>
<dbReference type="SMART" id="SM01230">
    <property type="entry name" value="Gln-synt_C"/>
    <property type="match status" value="1"/>
</dbReference>
<keyword evidence="6" id="KW-0808">Transferase</keyword>
<dbReference type="Pfam" id="PF00120">
    <property type="entry name" value="Gln-synt_C"/>
    <property type="match status" value="1"/>
</dbReference>
<dbReference type="Gene3D" id="3.30.590.10">
    <property type="entry name" value="Glutamine synthetase/guanido kinase, catalytic domain"/>
    <property type="match status" value="1"/>
</dbReference>
<dbReference type="EMBL" id="KV429124">
    <property type="protein sequence ID" value="KZT64593.1"/>
    <property type="molecule type" value="Genomic_DNA"/>
</dbReference>
<dbReference type="Proteomes" id="UP000076727">
    <property type="component" value="Unassembled WGS sequence"/>
</dbReference>
<dbReference type="OrthoDB" id="3364440at2759"/>
<dbReference type="PANTHER" id="PTHR43785:SF2">
    <property type="entry name" value="TYPE-1 GLUTAMINE SYNTHETASE 1"/>
    <property type="match status" value="1"/>
</dbReference>
<evidence type="ECO:0000313" key="6">
    <source>
        <dbReference type="EMBL" id="KZT64593.1"/>
    </source>
</evidence>
<name>A0A165LLZ3_9APHY</name>
<keyword evidence="7" id="KW-1185">Reference proteome</keyword>
<dbReference type="AlphaFoldDB" id="A0A165LLZ3"/>
<reference evidence="6 7" key="1">
    <citation type="journal article" date="2016" name="Mol. Biol. Evol.">
        <title>Comparative Genomics of Early-Diverging Mushroom-Forming Fungi Provides Insights into the Origins of Lignocellulose Decay Capabilities.</title>
        <authorList>
            <person name="Nagy L.G."/>
            <person name="Riley R."/>
            <person name="Tritt A."/>
            <person name="Adam C."/>
            <person name="Daum C."/>
            <person name="Floudas D."/>
            <person name="Sun H."/>
            <person name="Yadav J.S."/>
            <person name="Pangilinan J."/>
            <person name="Larsson K.H."/>
            <person name="Matsuura K."/>
            <person name="Barry K."/>
            <person name="Labutti K."/>
            <person name="Kuo R."/>
            <person name="Ohm R.A."/>
            <person name="Bhattacharya S.S."/>
            <person name="Shirouzu T."/>
            <person name="Yoshinaga Y."/>
            <person name="Martin F.M."/>
            <person name="Grigoriev I.V."/>
            <person name="Hibbett D.S."/>
        </authorList>
    </citation>
    <scope>NUCLEOTIDE SEQUENCE [LARGE SCALE GENOMIC DNA]</scope>
    <source>
        <strain evidence="6 7">L-15889</strain>
    </source>
</reference>
<keyword evidence="1" id="KW-0436">Ligase</keyword>
<feature type="domain" description="GS catalytic" evidence="5">
    <location>
        <begin position="141"/>
        <end position="489"/>
    </location>
</feature>
<dbReference type="PROSITE" id="PS51987">
    <property type="entry name" value="GS_CATALYTIC"/>
    <property type="match status" value="1"/>
</dbReference>
<feature type="compositionally biased region" description="Polar residues" evidence="4">
    <location>
        <begin position="1"/>
        <end position="15"/>
    </location>
</feature>
<organism evidence="6 7">
    <name type="scientific">Daedalea quercina L-15889</name>
    <dbReference type="NCBI Taxonomy" id="1314783"/>
    <lineage>
        <taxon>Eukaryota</taxon>
        <taxon>Fungi</taxon>
        <taxon>Dikarya</taxon>
        <taxon>Basidiomycota</taxon>
        <taxon>Agaricomycotina</taxon>
        <taxon>Agaricomycetes</taxon>
        <taxon>Polyporales</taxon>
        <taxon>Fomitopsis</taxon>
    </lineage>
</organism>
<dbReference type="GO" id="GO:0004356">
    <property type="term" value="F:glutamine synthetase activity"/>
    <property type="evidence" value="ECO:0007669"/>
    <property type="project" value="InterPro"/>
</dbReference>
<dbReference type="InterPro" id="IPR008146">
    <property type="entry name" value="Gln_synth_cat_dom"/>
</dbReference>
<accession>A0A165LLZ3</accession>
<dbReference type="InterPro" id="IPR014746">
    <property type="entry name" value="Gln_synth/guanido_kin_cat_dom"/>
</dbReference>
<sequence>MHTVTQWQHSPTTPRFTEAPTRMGPAVGRTRHQICLGDNIKYVRVQWVDFSNTLRFHVIPAPEFSRLCKDARPSMRVTARTLGLVNLRFAKGFDDTAERLYVFDLDSFRVCAYAPGHASVMGWFQRKTPSPEGDLVQDTCPRTLLQRVVRDAKTKAGFTFLCGFESEFILLSTTSSEPIPIVEEGWCSSAKLRTGSVHSVVLEEIADSLQTAGIEVLTYHAEGAAGQFEVVTGPLPPLEAVDTLVHTRETIYNVASKHGLRATFAPRVSMKGVGSGQHVHISLKSSRAFPDPDTSAEIVKAPTLTFTVRSFLQGLVEHLPALCALMLPTPQSYWRVRDGISSGGTYACWGAENKEVPLRLCGDKGSHRVEVKTPDGTSNPYLVVASLLAAGVHGVLTGEKLKVGNCVKPVACMNNEEKKKAGIDDASKLPRSIQEARKLFEEDDVLREVLRDDCVDKYISVNECCTQLLGEFMAKPLEEESVNHLLKYY</sequence>
<gene>
    <name evidence="6" type="ORF">DAEQUDRAFT_759840</name>
</gene>
<dbReference type="STRING" id="1314783.A0A165LLZ3"/>
<proteinExistence type="inferred from homology"/>
<comment type="similarity">
    <text evidence="2 3">Belongs to the glutamine synthetase family.</text>
</comment>